<evidence type="ECO:0000256" key="2">
    <source>
        <dbReference type="ARBA" id="ARBA00009410"/>
    </source>
</evidence>
<feature type="domain" description="FAD dependent oxidoreductase" evidence="8">
    <location>
        <begin position="2"/>
        <end position="397"/>
    </location>
</feature>
<name>A0A6J5BUP8_9BURK</name>
<dbReference type="HAMAP" id="MF_01202">
    <property type="entry name" value="DadA"/>
    <property type="match status" value="1"/>
</dbReference>
<feature type="binding site" evidence="7">
    <location>
        <begin position="3"/>
        <end position="17"/>
    </location>
    <ligand>
        <name>FAD</name>
        <dbReference type="ChEBI" id="CHEBI:57692"/>
    </ligand>
</feature>
<evidence type="ECO:0000313" key="9">
    <source>
        <dbReference type="EMBL" id="CAB3716554.1"/>
    </source>
</evidence>
<dbReference type="PANTHER" id="PTHR13847">
    <property type="entry name" value="SARCOSINE DEHYDROGENASE-RELATED"/>
    <property type="match status" value="1"/>
</dbReference>
<comment type="similarity">
    <text evidence="2 7">Belongs to the DadA oxidoreductase family.</text>
</comment>
<dbReference type="GeneID" id="92901997"/>
<dbReference type="InterPro" id="IPR036188">
    <property type="entry name" value="FAD/NAD-bd_sf"/>
</dbReference>
<dbReference type="Proteomes" id="UP000507979">
    <property type="component" value="Unassembled WGS sequence"/>
</dbReference>
<dbReference type="Gene3D" id="3.50.50.60">
    <property type="entry name" value="FAD/NAD(P)-binding domain"/>
    <property type="match status" value="2"/>
</dbReference>
<dbReference type="GO" id="GO:0005886">
    <property type="term" value="C:plasma membrane"/>
    <property type="evidence" value="ECO:0007669"/>
    <property type="project" value="TreeGrafter"/>
</dbReference>
<evidence type="ECO:0000256" key="4">
    <source>
        <dbReference type="ARBA" id="ARBA00022827"/>
    </source>
</evidence>
<dbReference type="InterPro" id="IPR023080">
    <property type="entry name" value="DadA"/>
</dbReference>
<dbReference type="GO" id="GO:0005737">
    <property type="term" value="C:cytoplasm"/>
    <property type="evidence" value="ECO:0007669"/>
    <property type="project" value="TreeGrafter"/>
</dbReference>
<keyword evidence="4 7" id="KW-0274">FAD</keyword>
<evidence type="ECO:0000256" key="6">
    <source>
        <dbReference type="ARBA" id="ARBA00047884"/>
    </source>
</evidence>
<reference evidence="9 10" key="1">
    <citation type="submission" date="2020-04" db="EMBL/GenBank/DDBJ databases">
        <authorList>
            <person name="De Canck E."/>
        </authorList>
    </citation>
    <scope>NUCLEOTIDE SEQUENCE [LARGE SCALE GENOMIC DNA]</scope>
    <source>
        <strain evidence="9 10">LMG 26845</strain>
    </source>
</reference>
<evidence type="ECO:0000259" key="8">
    <source>
        <dbReference type="Pfam" id="PF01266"/>
    </source>
</evidence>
<dbReference type="SUPFAM" id="SSF51905">
    <property type="entry name" value="FAD/NAD(P)-binding domain"/>
    <property type="match status" value="1"/>
</dbReference>
<comment type="function">
    <text evidence="7">Oxidative deamination of D-amino acids.</text>
</comment>
<evidence type="ECO:0000256" key="7">
    <source>
        <dbReference type="HAMAP-Rule" id="MF_01202"/>
    </source>
</evidence>
<accession>A0A6J5BUP8</accession>
<sequence length="433" mass="47260">MHVIVLGSGVIGTTTAYYLARQGAKVTVLDRQPGAAQETSYANAGQVSPGYSTPWAAPGIPLKAIKWLFKKHAPLAIRLDGSLYQLKWMAAMLANCSAERYAVNKERMLRLAEYSRDCLRELRADTGIHYEERTRGTLQLFRTEAQMEAARRDIAVLEEVGVPYELLDRNRLVSAEPALARSLHKLAGGLRLPNDETGDCRLFTTRLAAMAAALGVEFRYNQSVTGLNTAGGQVTGVRVGNEVLTADRYVAAFGSYTRGFLEPLGLDLPVYPVKGYSLTIPMKDEAAAPVSTILDETYKIAVTRFDDRIRVGGMAELSGFDLRLKDARRKTLELVVNDLFPGSGDVARAEFWTGLRPMTPDSTPVVGPTRYGNLFLNTGHGTLGWTMACGSGKLVADQVLGQRPQIRTDGLALSRYDRHAPAERPLVLDGKGA</sequence>
<comment type="catalytic activity">
    <reaction evidence="6 7">
        <text>a D-alpha-amino acid + A + H2O = a 2-oxocarboxylate + AH2 + NH4(+)</text>
        <dbReference type="Rhea" id="RHEA:18125"/>
        <dbReference type="ChEBI" id="CHEBI:13193"/>
        <dbReference type="ChEBI" id="CHEBI:15377"/>
        <dbReference type="ChEBI" id="CHEBI:17499"/>
        <dbReference type="ChEBI" id="CHEBI:28938"/>
        <dbReference type="ChEBI" id="CHEBI:35179"/>
        <dbReference type="ChEBI" id="CHEBI:59871"/>
    </reaction>
</comment>
<dbReference type="GO" id="GO:0055130">
    <property type="term" value="P:D-alanine catabolic process"/>
    <property type="evidence" value="ECO:0007669"/>
    <property type="project" value="TreeGrafter"/>
</dbReference>
<keyword evidence="5 7" id="KW-0560">Oxidoreductase</keyword>
<proteinExistence type="inferred from homology"/>
<evidence type="ECO:0000256" key="3">
    <source>
        <dbReference type="ARBA" id="ARBA00022630"/>
    </source>
</evidence>
<dbReference type="FunFam" id="3.50.50.60:FF:000020">
    <property type="entry name" value="D-amino acid dehydrogenase"/>
    <property type="match status" value="1"/>
</dbReference>
<dbReference type="EMBL" id="CADIJR010000141">
    <property type="protein sequence ID" value="CAB3716554.1"/>
    <property type="molecule type" value="Genomic_DNA"/>
</dbReference>
<dbReference type="AlphaFoldDB" id="A0A6J5BUP8"/>
<organism evidence="9 10">
    <name type="scientific">Achromobacter insuavis</name>
    <dbReference type="NCBI Taxonomy" id="1287735"/>
    <lineage>
        <taxon>Bacteria</taxon>
        <taxon>Pseudomonadati</taxon>
        <taxon>Pseudomonadota</taxon>
        <taxon>Betaproteobacteria</taxon>
        <taxon>Burkholderiales</taxon>
        <taxon>Alcaligenaceae</taxon>
        <taxon>Achromobacter</taxon>
    </lineage>
</organism>
<protein>
    <recommendedName>
        <fullName evidence="7">D-amino acid dehydrogenase</fullName>
        <ecNumber evidence="7">1.4.99.-</ecNumber>
    </recommendedName>
</protein>
<keyword evidence="3 7" id="KW-0285">Flavoprotein</keyword>
<dbReference type="GO" id="GO:0008718">
    <property type="term" value="F:D-amino-acid dehydrogenase activity"/>
    <property type="evidence" value="ECO:0007669"/>
    <property type="project" value="UniProtKB-UniRule"/>
</dbReference>
<dbReference type="NCBIfam" id="NF001933">
    <property type="entry name" value="PRK00711.1"/>
    <property type="match status" value="1"/>
</dbReference>
<keyword evidence="10" id="KW-1185">Reference proteome</keyword>
<dbReference type="Gene3D" id="3.30.9.10">
    <property type="entry name" value="D-Amino Acid Oxidase, subunit A, domain 2"/>
    <property type="match status" value="1"/>
</dbReference>
<evidence type="ECO:0000256" key="1">
    <source>
        <dbReference type="ARBA" id="ARBA00001974"/>
    </source>
</evidence>
<dbReference type="SUPFAM" id="SSF54373">
    <property type="entry name" value="FAD-linked reductases, C-terminal domain"/>
    <property type="match status" value="1"/>
</dbReference>
<dbReference type="EC" id="1.4.99.-" evidence="7"/>
<dbReference type="Pfam" id="PF01266">
    <property type="entry name" value="DAO"/>
    <property type="match status" value="1"/>
</dbReference>
<evidence type="ECO:0000313" key="10">
    <source>
        <dbReference type="Proteomes" id="UP000507979"/>
    </source>
</evidence>
<dbReference type="PANTHER" id="PTHR13847:SF280">
    <property type="entry name" value="D-AMINO ACID DEHYDROGENASE"/>
    <property type="match status" value="1"/>
</dbReference>
<evidence type="ECO:0000256" key="5">
    <source>
        <dbReference type="ARBA" id="ARBA00023002"/>
    </source>
</evidence>
<gene>
    <name evidence="9" type="primary">dadA1_3</name>
    <name evidence="7" type="synonym">dadA</name>
    <name evidence="9" type="ORF">LMG26845_06077</name>
</gene>
<dbReference type="InterPro" id="IPR006076">
    <property type="entry name" value="FAD-dep_OxRdtase"/>
</dbReference>
<dbReference type="RefSeq" id="WP_054431328.1">
    <property type="nucleotide sequence ID" value="NZ_CADIJR010000141.1"/>
</dbReference>
<comment type="cofactor">
    <cofactor evidence="1 7">
        <name>FAD</name>
        <dbReference type="ChEBI" id="CHEBI:57692"/>
    </cofactor>
</comment>